<evidence type="ECO:0000313" key="12">
    <source>
        <dbReference type="Proteomes" id="UP001592531"/>
    </source>
</evidence>
<protein>
    <recommendedName>
        <fullName evidence="7 8">Ribulokinase</fullName>
        <ecNumber evidence="7 8">2.7.1.16</ecNumber>
    </recommendedName>
</protein>
<evidence type="ECO:0000256" key="7">
    <source>
        <dbReference type="NCBIfam" id="TIGR01234"/>
    </source>
</evidence>
<organism evidence="11 12">
    <name type="scientific">Streptacidiphilus cavernicola</name>
    <dbReference type="NCBI Taxonomy" id="3342716"/>
    <lineage>
        <taxon>Bacteria</taxon>
        <taxon>Bacillati</taxon>
        <taxon>Actinomycetota</taxon>
        <taxon>Actinomycetes</taxon>
        <taxon>Kitasatosporales</taxon>
        <taxon>Streptomycetaceae</taxon>
        <taxon>Streptacidiphilus</taxon>
    </lineage>
</organism>
<dbReference type="InterPro" id="IPR018485">
    <property type="entry name" value="FGGY_C"/>
</dbReference>
<evidence type="ECO:0000256" key="4">
    <source>
        <dbReference type="ARBA" id="ARBA00022840"/>
    </source>
</evidence>
<dbReference type="NCBIfam" id="TIGR01234">
    <property type="entry name" value="L-ribulokinase"/>
    <property type="match status" value="1"/>
</dbReference>
<dbReference type="SUPFAM" id="SSF53067">
    <property type="entry name" value="Actin-like ATPase domain"/>
    <property type="match status" value="2"/>
</dbReference>
<dbReference type="EMBL" id="JBHFAB010000038">
    <property type="protein sequence ID" value="MFC1421318.1"/>
    <property type="molecule type" value="Genomic_DNA"/>
</dbReference>
<comment type="similarity">
    <text evidence="8">Belongs to the ribulokinase family.</text>
</comment>
<evidence type="ECO:0000256" key="1">
    <source>
        <dbReference type="ARBA" id="ARBA00022679"/>
    </source>
</evidence>
<accession>A0ABV6W6C2</accession>
<dbReference type="GO" id="GO:0008741">
    <property type="term" value="F:ribulokinase activity"/>
    <property type="evidence" value="ECO:0007669"/>
    <property type="project" value="UniProtKB-EC"/>
</dbReference>
<feature type="compositionally biased region" description="Low complexity" evidence="9">
    <location>
        <begin position="574"/>
        <end position="612"/>
    </location>
</feature>
<feature type="region of interest" description="Disordered" evidence="9">
    <location>
        <begin position="572"/>
        <end position="620"/>
    </location>
</feature>
<comment type="pathway">
    <text evidence="8">Carbohydrate degradation; L-arabinose degradation via L-ribulose; D-xylulose 5-phosphate from L-arabinose (bacterial route): step 2/3.</text>
</comment>
<keyword evidence="6 8" id="KW-0119">Carbohydrate metabolism</keyword>
<keyword evidence="1 8" id="KW-0808">Transferase</keyword>
<keyword evidence="3 8" id="KW-0418">Kinase</keyword>
<dbReference type="EC" id="2.7.1.16" evidence="7 8"/>
<evidence type="ECO:0000256" key="2">
    <source>
        <dbReference type="ARBA" id="ARBA00022741"/>
    </source>
</evidence>
<keyword evidence="12" id="KW-1185">Reference proteome</keyword>
<evidence type="ECO:0000313" key="11">
    <source>
        <dbReference type="EMBL" id="MFC1421318.1"/>
    </source>
</evidence>
<sequence length="620" mass="65019">MSANNPLVAVGVDFGTLSGRVVVVSVEDGTQLADAVHEYRHGVVDRRLPGGGPALPPDWALQVPDDWRDVLRIAVPKAIALAGVTPEQVVGIGTDFTACTVLPATADGTPLCELPGLATRPHAYPKLWRHHAAQPQADRINAVAAELGEPWPGRYGGKISSEWEYAKALQLLDQDPELYHRTDRWIEAADWIVWELTGAETRNLCTAGYKGIHQPDLFPDPFPDRFPGGSGGRPGRAFLAALDPAFTGFTAKLDHPLSPPGGLAGALTARAAAWTGLNEGTPVAVGNVDAHVTNAAARALEPGHLLAIMGTSTCHILNSDRLAEVPGMCGVVRDGVVPGLWGYEAGQSGVGDILAWAAGTLAPEAYAVEARERGLSVHELLTEKAAAQPVGGHGLVALDWHSGNRSVLVDHRLSGLLLGLTLDTRPEEVYRALVEATAFGTRMIIEAFEQAGVPVTEFTAAGGLPRNRFLMQVYSDVLRRPLNVIGSGQGPALGSAIHAAVAAGVHPDIRSASAAMGSVQRGVYTPDPERADAYDALFAEYRRLHDHFGRLREGGGPGAMHRLRALRDRARDVPAAGTPAPAEAPAPAGALSPAEAPAPAGALLPAEAPAPAVTTDDQEA</sequence>
<gene>
    <name evidence="11" type="primary">araB</name>
    <name evidence="11" type="ORF">ACEZDE_32455</name>
</gene>
<dbReference type="RefSeq" id="WP_380544311.1">
    <property type="nucleotide sequence ID" value="NZ_JBHFAB010000038.1"/>
</dbReference>
<proteinExistence type="inferred from homology"/>
<evidence type="ECO:0000256" key="9">
    <source>
        <dbReference type="SAM" id="MobiDB-lite"/>
    </source>
</evidence>
<keyword evidence="2" id="KW-0547">Nucleotide-binding</keyword>
<dbReference type="PANTHER" id="PTHR43435">
    <property type="entry name" value="RIBULOKINASE"/>
    <property type="match status" value="1"/>
</dbReference>
<dbReference type="Pfam" id="PF02782">
    <property type="entry name" value="FGGY_C"/>
    <property type="match status" value="1"/>
</dbReference>
<dbReference type="Proteomes" id="UP001592531">
    <property type="component" value="Unassembled WGS sequence"/>
</dbReference>
<keyword evidence="5 8" id="KW-0054">Arabinose catabolism</keyword>
<comment type="caution">
    <text evidence="11">The sequence shown here is derived from an EMBL/GenBank/DDBJ whole genome shotgun (WGS) entry which is preliminary data.</text>
</comment>
<evidence type="ECO:0000256" key="3">
    <source>
        <dbReference type="ARBA" id="ARBA00022777"/>
    </source>
</evidence>
<dbReference type="NCBIfam" id="NF003154">
    <property type="entry name" value="PRK04123.1"/>
    <property type="match status" value="1"/>
</dbReference>
<feature type="domain" description="Carbohydrate kinase FGGY C-terminal" evidence="10">
    <location>
        <begin position="306"/>
        <end position="503"/>
    </location>
</feature>
<evidence type="ECO:0000256" key="8">
    <source>
        <dbReference type="RuleBase" id="RU003455"/>
    </source>
</evidence>
<reference evidence="11 12" key="1">
    <citation type="submission" date="2024-09" db="EMBL/GenBank/DDBJ databases">
        <authorList>
            <person name="Lee S.D."/>
        </authorList>
    </citation>
    <scope>NUCLEOTIDE SEQUENCE [LARGE SCALE GENOMIC DNA]</scope>
    <source>
        <strain evidence="11 12">N8-3</strain>
    </source>
</reference>
<dbReference type="CDD" id="cd07781">
    <property type="entry name" value="ASKHA_NBD_FGGY_L-RBK"/>
    <property type="match status" value="1"/>
</dbReference>
<comment type="catalytic activity">
    <reaction evidence="8">
        <text>L-ribulose + ATP = L-ribulose 5-phosphate + ADP + H(+)</text>
        <dbReference type="Rhea" id="RHEA:22072"/>
        <dbReference type="ChEBI" id="CHEBI:15378"/>
        <dbReference type="ChEBI" id="CHEBI:16880"/>
        <dbReference type="ChEBI" id="CHEBI:30616"/>
        <dbReference type="ChEBI" id="CHEBI:58226"/>
        <dbReference type="ChEBI" id="CHEBI:456216"/>
        <dbReference type="EC" id="2.7.1.16"/>
    </reaction>
</comment>
<dbReference type="InterPro" id="IPR018483">
    <property type="entry name" value="Carb_kinase_FGGY_CS"/>
</dbReference>
<evidence type="ECO:0000256" key="5">
    <source>
        <dbReference type="ARBA" id="ARBA00022935"/>
    </source>
</evidence>
<dbReference type="InterPro" id="IPR043129">
    <property type="entry name" value="ATPase_NBD"/>
</dbReference>
<dbReference type="Gene3D" id="3.30.420.40">
    <property type="match status" value="2"/>
</dbReference>
<name>A0ABV6W6C2_9ACTN</name>
<dbReference type="InterPro" id="IPR005929">
    <property type="entry name" value="Ribulokinase"/>
</dbReference>
<dbReference type="PROSITE" id="PS00445">
    <property type="entry name" value="FGGY_KINASES_2"/>
    <property type="match status" value="1"/>
</dbReference>
<evidence type="ECO:0000259" key="10">
    <source>
        <dbReference type="Pfam" id="PF02782"/>
    </source>
</evidence>
<keyword evidence="4" id="KW-0067">ATP-binding</keyword>
<dbReference type="PANTHER" id="PTHR43435:SF4">
    <property type="entry name" value="FGGY CARBOHYDRATE KINASE DOMAIN-CONTAINING PROTEIN"/>
    <property type="match status" value="1"/>
</dbReference>
<evidence type="ECO:0000256" key="6">
    <source>
        <dbReference type="ARBA" id="ARBA00023277"/>
    </source>
</evidence>